<dbReference type="InterPro" id="IPR025665">
    <property type="entry name" value="Beta-barrel_OMP_2"/>
</dbReference>
<organism evidence="3 4">
    <name type="scientific">Hymenobacter polaris</name>
    <dbReference type="NCBI Taxonomy" id="2682546"/>
    <lineage>
        <taxon>Bacteria</taxon>
        <taxon>Pseudomonadati</taxon>
        <taxon>Bacteroidota</taxon>
        <taxon>Cytophagia</taxon>
        <taxon>Cytophagales</taxon>
        <taxon>Hymenobacteraceae</taxon>
        <taxon>Hymenobacter</taxon>
    </lineage>
</organism>
<feature type="domain" description="Outer membrane protein beta-barrel" evidence="2">
    <location>
        <begin position="19"/>
        <end position="213"/>
    </location>
</feature>
<keyword evidence="1" id="KW-0732">Signal</keyword>
<sequence length="247" mass="26818">MKHPLPTLALLSLTSLAAQAQTQFRFGPQGGYTLSSATYHVADYPSYISTSGKFGSGFTAGLVAQVDLGNLFSLQPAVHYVRRTPRIDDNSYYQPNNYYYNQHYEFRLDYLSVPVNLLYSEHGHGKGFQVFAGPYLAFLLGGKYTSAISAGYGGPSNGRVFAGNVVAGDTYATSSRDTNYYSRRLDYGVQAGVGYGLPVVQLQFSFNYGLRDIGAAYAANAGNTFAAPVIHNYGFQLAASYLFGPKS</sequence>
<dbReference type="EMBL" id="JABBGH010000001">
    <property type="protein sequence ID" value="NML65444.1"/>
    <property type="molecule type" value="Genomic_DNA"/>
</dbReference>
<evidence type="ECO:0000256" key="1">
    <source>
        <dbReference type="SAM" id="SignalP"/>
    </source>
</evidence>
<comment type="caution">
    <text evidence="3">The sequence shown here is derived from an EMBL/GenBank/DDBJ whole genome shotgun (WGS) entry which is preliminary data.</text>
</comment>
<evidence type="ECO:0000313" key="4">
    <source>
        <dbReference type="Proteomes" id="UP000559626"/>
    </source>
</evidence>
<evidence type="ECO:0000259" key="2">
    <source>
        <dbReference type="Pfam" id="PF13568"/>
    </source>
</evidence>
<dbReference type="RefSeq" id="WP_169530743.1">
    <property type="nucleotide sequence ID" value="NZ_JABBGH010000001.1"/>
</dbReference>
<dbReference type="Proteomes" id="UP000559626">
    <property type="component" value="Unassembled WGS sequence"/>
</dbReference>
<reference evidence="3 4" key="1">
    <citation type="submission" date="2020-04" db="EMBL/GenBank/DDBJ databases">
        <title>Hymenobacter polaris sp. nov., isolated from Arctic soil.</title>
        <authorList>
            <person name="Dahal R.H."/>
        </authorList>
    </citation>
    <scope>NUCLEOTIDE SEQUENCE [LARGE SCALE GENOMIC DNA]</scope>
    <source>
        <strain evidence="3 4">RP-2-7</strain>
    </source>
</reference>
<protein>
    <submittedName>
        <fullName evidence="3">PorT family protein</fullName>
    </submittedName>
</protein>
<keyword evidence="4" id="KW-1185">Reference proteome</keyword>
<accession>A0A7Y0FMI4</accession>
<feature type="signal peptide" evidence="1">
    <location>
        <begin position="1"/>
        <end position="20"/>
    </location>
</feature>
<proteinExistence type="predicted"/>
<name>A0A7Y0FMI4_9BACT</name>
<evidence type="ECO:0000313" key="3">
    <source>
        <dbReference type="EMBL" id="NML65444.1"/>
    </source>
</evidence>
<dbReference type="Pfam" id="PF13568">
    <property type="entry name" value="OMP_b-brl_2"/>
    <property type="match status" value="1"/>
</dbReference>
<dbReference type="AlphaFoldDB" id="A0A7Y0FMI4"/>
<feature type="chain" id="PRO_5031334697" evidence="1">
    <location>
        <begin position="21"/>
        <end position="247"/>
    </location>
</feature>
<gene>
    <name evidence="3" type="ORF">HHL22_09530</name>
</gene>